<accession>A0A2P8H4N3</accession>
<evidence type="ECO:0000313" key="1">
    <source>
        <dbReference type="EMBL" id="PSL41159.1"/>
    </source>
</evidence>
<dbReference type="RefSeq" id="WP_106532659.1">
    <property type="nucleotide sequence ID" value="NZ_PYAT01000003.1"/>
</dbReference>
<dbReference type="OrthoDB" id="2615154at2"/>
<name>A0A2P8H4N3_9BACL</name>
<gene>
    <name evidence="1" type="ORF">B0H99_103295</name>
</gene>
<keyword evidence="2" id="KW-1185">Reference proteome</keyword>
<evidence type="ECO:0000313" key="2">
    <source>
        <dbReference type="Proteomes" id="UP000242682"/>
    </source>
</evidence>
<organism evidence="1 2">
    <name type="scientific">Planomicrobium soli</name>
    <dbReference type="NCBI Taxonomy" id="1176648"/>
    <lineage>
        <taxon>Bacteria</taxon>
        <taxon>Bacillati</taxon>
        <taxon>Bacillota</taxon>
        <taxon>Bacilli</taxon>
        <taxon>Bacillales</taxon>
        <taxon>Caryophanaceae</taxon>
        <taxon>Planomicrobium</taxon>
    </lineage>
</organism>
<protein>
    <submittedName>
        <fullName evidence="1">Uncharacterized protein</fullName>
    </submittedName>
</protein>
<proteinExistence type="predicted"/>
<reference evidence="1 2" key="1">
    <citation type="submission" date="2018-03" db="EMBL/GenBank/DDBJ databases">
        <title>Genomic Encyclopedia of Type Strains, Phase III (KMG-III): the genomes of soil and plant-associated and newly described type strains.</title>
        <authorList>
            <person name="Whitman W."/>
        </authorList>
    </citation>
    <scope>NUCLEOTIDE SEQUENCE [LARGE SCALE GENOMIC DNA]</scope>
    <source>
        <strain evidence="1 2">CGMCC 1.12259</strain>
    </source>
</reference>
<dbReference type="AlphaFoldDB" id="A0A2P8H4N3"/>
<dbReference type="Proteomes" id="UP000242682">
    <property type="component" value="Unassembled WGS sequence"/>
</dbReference>
<dbReference type="EMBL" id="PYAT01000003">
    <property type="protein sequence ID" value="PSL41159.1"/>
    <property type="molecule type" value="Genomic_DNA"/>
</dbReference>
<sequence>MFLDKEVIMDAQTSMKIQSVGQEDASRFGYQTIEERVSNADFTVTQFVYAGTYIYCGDTSISELENLMLVPNNLYI</sequence>
<comment type="caution">
    <text evidence="1">The sequence shown here is derived from an EMBL/GenBank/DDBJ whole genome shotgun (WGS) entry which is preliminary data.</text>
</comment>